<dbReference type="CDD" id="cd00063">
    <property type="entry name" value="FN3"/>
    <property type="match status" value="3"/>
</dbReference>
<dbReference type="STRING" id="295069.SAMN05421856_103116"/>
<dbReference type="PROSITE" id="PS50853">
    <property type="entry name" value="FN3"/>
    <property type="match status" value="2"/>
</dbReference>
<feature type="domain" description="Fibronectin type-III" evidence="3">
    <location>
        <begin position="555"/>
        <end position="650"/>
    </location>
</feature>
<feature type="chain" id="PRO_5011525452" evidence="2">
    <location>
        <begin position="19"/>
        <end position="875"/>
    </location>
</feature>
<evidence type="ECO:0000256" key="1">
    <source>
        <dbReference type="ARBA" id="ARBA00022729"/>
    </source>
</evidence>
<evidence type="ECO:0000313" key="4">
    <source>
        <dbReference type="EMBL" id="SEM41909.1"/>
    </source>
</evidence>
<dbReference type="OrthoDB" id="869215at2"/>
<dbReference type="Gene3D" id="2.60.40.10">
    <property type="entry name" value="Immunoglobulins"/>
    <property type="match status" value="3"/>
</dbReference>
<dbReference type="InterPro" id="IPR003961">
    <property type="entry name" value="FN3_dom"/>
</dbReference>
<dbReference type="InterPro" id="IPR026444">
    <property type="entry name" value="Secre_tail"/>
</dbReference>
<evidence type="ECO:0000313" key="5">
    <source>
        <dbReference type="Proteomes" id="UP000199450"/>
    </source>
</evidence>
<dbReference type="InterPro" id="IPR056600">
    <property type="entry name" value="GBD_T9SS_assoc"/>
</dbReference>
<evidence type="ECO:0000259" key="3">
    <source>
        <dbReference type="PROSITE" id="PS50853"/>
    </source>
</evidence>
<keyword evidence="5" id="KW-1185">Reference proteome</keyword>
<reference evidence="5" key="1">
    <citation type="submission" date="2016-10" db="EMBL/GenBank/DDBJ databases">
        <authorList>
            <person name="Varghese N."/>
            <person name="Submissions S."/>
        </authorList>
    </citation>
    <scope>NUCLEOTIDE SEQUENCE [LARGE SCALE GENOMIC DNA]</scope>
    <source>
        <strain evidence="5">DSM 17453</strain>
    </source>
</reference>
<dbReference type="RefSeq" id="WP_089999394.1">
    <property type="nucleotide sequence ID" value="NZ_FOBV01000003.1"/>
</dbReference>
<gene>
    <name evidence="4" type="ORF">SAMN05421856_103116</name>
</gene>
<dbReference type="Proteomes" id="UP000199450">
    <property type="component" value="Unassembled WGS sequence"/>
</dbReference>
<dbReference type="InterPro" id="IPR013783">
    <property type="entry name" value="Ig-like_fold"/>
</dbReference>
<sequence>MKKFLLAYLTLLGTLLSAQITLGSGTTTGGTSTSVATVPWSTYYGYSYAQQILLKSEINAAAPGNITGLKFYLGSSDSISNSNNIVVYVGLTSKSSFSSTTDWVPTSAMTQVYSGTATNNAGVVEITFASPFAYDNTSNLVIAVDENKAGDDGGELFYTYTSGTNKTLYYRSDYTNPDPTAITQSGTRSATQSVVTLVGLSPSLLPACPTVTAPAAAATSVSISATLTWNAVGNATGYRLSVGTTSGGTDIINNQDLGNVTSYALPTPLQFNTQYYYTISSYNGSGSSAGCSERTFTTANISCPAVTAPAAGAGGVSITPTITWTASQGATGYKISVGTTAGGTDVLNNVDLGNVTSYTFSSALLNGTKYYYTINSYSPAAVSSSCTERNFTTVCLSVSAFSENFDSVTAGDWPSCWIKVGSNGSAYTQSSTAISGPNNMYIYTSSAAAPAVVSMPPVSTLQLGTYRLKFKMRANYTAGDKIDVGYLTDPTDASTFVSFGTIYTANSASVVDNYTINNITAPAGVTTMAFKHIGPTGYSILIDDVVYELMPSCVEPSLLTASNITSTSADVSWTAPVSAPAGGYDVYYSTTNTAPTASDTPQYTGVTGTVQNIPGTSGTVYYVWVRSNCSISSQSTWAGPLTYTIPFPPPANDNCSNAIDLTAGGTFAQNAVSGTIVGATNTPALTASCLFTPTNVGGNVWYKVTVPASGSLTIETDAASGSPLTDTVLSVFTDCGTTTSVACDDDTGNGNFSKIALTGQTPGTILFVSVWKYSTATDGAFQISAYDSSLVLATNEVKDAKNNIKVYPNPFNDVLNISDASNVRNVLVTDLSGRLVKTIANPGSQLQLGELKQGMYLVTLEMKDGSKQTLKTIKK</sequence>
<protein>
    <submittedName>
        <fullName evidence="4">Por secretion system C-terminal sorting domain-containing protein</fullName>
    </submittedName>
</protein>
<organism evidence="4 5">
    <name type="scientific">Chryseobacterium taichungense</name>
    <dbReference type="NCBI Taxonomy" id="295069"/>
    <lineage>
        <taxon>Bacteria</taxon>
        <taxon>Pseudomonadati</taxon>
        <taxon>Bacteroidota</taxon>
        <taxon>Flavobacteriia</taxon>
        <taxon>Flavobacteriales</taxon>
        <taxon>Weeksellaceae</taxon>
        <taxon>Chryseobacterium group</taxon>
        <taxon>Chryseobacterium</taxon>
    </lineage>
</organism>
<feature type="signal peptide" evidence="2">
    <location>
        <begin position="1"/>
        <end position="18"/>
    </location>
</feature>
<dbReference type="Pfam" id="PF23759">
    <property type="entry name" value="GBD_T9SS_assoc"/>
    <property type="match status" value="1"/>
</dbReference>
<name>A0A1H7Y9N5_9FLAO</name>
<proteinExistence type="predicted"/>
<dbReference type="InterPro" id="IPR036116">
    <property type="entry name" value="FN3_sf"/>
</dbReference>
<accession>A0A1H7Y9N5</accession>
<keyword evidence="1 2" id="KW-0732">Signal</keyword>
<dbReference type="Gene3D" id="2.60.120.200">
    <property type="match status" value="1"/>
</dbReference>
<dbReference type="EMBL" id="FOBV01000003">
    <property type="protein sequence ID" value="SEM41909.1"/>
    <property type="molecule type" value="Genomic_DNA"/>
</dbReference>
<evidence type="ECO:0000256" key="2">
    <source>
        <dbReference type="SAM" id="SignalP"/>
    </source>
</evidence>
<dbReference type="SUPFAM" id="SSF49265">
    <property type="entry name" value="Fibronectin type III"/>
    <property type="match status" value="3"/>
</dbReference>
<dbReference type="Pfam" id="PF18962">
    <property type="entry name" value="Por_Secre_tail"/>
    <property type="match status" value="1"/>
</dbReference>
<dbReference type="Gene3D" id="2.60.120.380">
    <property type="match status" value="1"/>
</dbReference>
<dbReference type="NCBIfam" id="TIGR04183">
    <property type="entry name" value="Por_Secre_tail"/>
    <property type="match status" value="1"/>
</dbReference>
<dbReference type="AlphaFoldDB" id="A0A1H7Y9N5"/>
<dbReference type="SMART" id="SM00060">
    <property type="entry name" value="FN3"/>
    <property type="match status" value="3"/>
</dbReference>
<feature type="domain" description="Fibronectin type-III" evidence="3">
    <location>
        <begin position="210"/>
        <end position="301"/>
    </location>
</feature>